<dbReference type="Gene3D" id="3.30.190.20">
    <property type="match status" value="1"/>
</dbReference>
<dbReference type="SUPFAM" id="SSF56808">
    <property type="entry name" value="Ribosomal protein L1"/>
    <property type="match status" value="1"/>
</dbReference>
<dbReference type="PANTHER" id="PTHR36427:SF3">
    <property type="entry name" value="LARGE RIBOSOMAL SUBUNIT PROTEIN UL1M"/>
    <property type="match status" value="1"/>
</dbReference>
<evidence type="ECO:0000256" key="3">
    <source>
        <dbReference type="ARBA" id="ARBA00023274"/>
    </source>
</evidence>
<evidence type="ECO:0000256" key="2">
    <source>
        <dbReference type="ARBA" id="ARBA00022980"/>
    </source>
</evidence>
<evidence type="ECO:0000256" key="1">
    <source>
        <dbReference type="ARBA" id="ARBA00010531"/>
    </source>
</evidence>
<dbReference type="InterPro" id="IPR023674">
    <property type="entry name" value="Ribosomal_uL1-like"/>
</dbReference>
<comment type="similarity">
    <text evidence="1 4">Belongs to the universal ribosomal protein uL1 family.</text>
</comment>
<gene>
    <name evidence="5" type="ORF">JAAARDRAFT_188658</name>
</gene>
<dbReference type="Pfam" id="PF00687">
    <property type="entry name" value="Ribosomal_L1"/>
    <property type="match status" value="1"/>
</dbReference>
<dbReference type="Gene3D" id="3.40.50.790">
    <property type="match status" value="1"/>
</dbReference>
<keyword evidence="3 4" id="KW-0687">Ribonucleoprotein</keyword>
<keyword evidence="2 4" id="KW-0689">Ribosomal protein</keyword>
<proteinExistence type="inferred from homology"/>
<accession>A0A067Q7V2</accession>
<protein>
    <recommendedName>
        <fullName evidence="4">Ribosomal protein</fullName>
    </recommendedName>
</protein>
<dbReference type="OrthoDB" id="1747252at2759"/>
<dbReference type="GO" id="GO:0005762">
    <property type="term" value="C:mitochondrial large ribosomal subunit"/>
    <property type="evidence" value="ECO:0007669"/>
    <property type="project" value="TreeGrafter"/>
</dbReference>
<sequence>MSMLALLCRQCHSPFLPAQGLTWTRQFSNTSALLARQKHKKLPVVSKKAREAKLRRKLAKKPKSVYEHEKMTLSEAIAVLRAVEVSRPNATFEIVVKTEMKSGTAVPRGRINLPREAKTSNRDKILVFAEGRVAEEARKAGADIVGGQELIDGVASGRFMATTYLCTPSLIRAITPKLGRILGPRGVMPSERRGTVTEDIVGYIRRLQGTAEWKGDKEGTIRAPIAKINWPVDDVVNNIRFFLMSIKKAIGQVRDTSDADKARKAANKPSTSILKVVLSSNQGPGIRIADF</sequence>
<dbReference type="Proteomes" id="UP000027265">
    <property type="component" value="Unassembled WGS sequence"/>
</dbReference>
<dbReference type="HOGENOM" id="CLU_062853_1_2_1"/>
<evidence type="ECO:0000256" key="4">
    <source>
        <dbReference type="RuleBase" id="RU000659"/>
    </source>
</evidence>
<dbReference type="FunCoup" id="A0A067Q7V2">
    <property type="interactions" value="129"/>
</dbReference>
<dbReference type="AlphaFoldDB" id="A0A067Q7V2"/>
<dbReference type="InterPro" id="IPR016095">
    <property type="entry name" value="Ribosomal_uL1_3-a/b-sand"/>
</dbReference>
<reference evidence="6" key="1">
    <citation type="journal article" date="2014" name="Proc. Natl. Acad. Sci. U.S.A.">
        <title>Extensive sampling of basidiomycete genomes demonstrates inadequacy of the white-rot/brown-rot paradigm for wood decay fungi.</title>
        <authorList>
            <person name="Riley R."/>
            <person name="Salamov A.A."/>
            <person name="Brown D.W."/>
            <person name="Nagy L.G."/>
            <person name="Floudas D."/>
            <person name="Held B.W."/>
            <person name="Levasseur A."/>
            <person name="Lombard V."/>
            <person name="Morin E."/>
            <person name="Otillar R."/>
            <person name="Lindquist E.A."/>
            <person name="Sun H."/>
            <person name="LaButti K.M."/>
            <person name="Schmutz J."/>
            <person name="Jabbour D."/>
            <person name="Luo H."/>
            <person name="Baker S.E."/>
            <person name="Pisabarro A.G."/>
            <person name="Walton J.D."/>
            <person name="Blanchette R.A."/>
            <person name="Henrissat B."/>
            <person name="Martin F."/>
            <person name="Cullen D."/>
            <person name="Hibbett D.S."/>
            <person name="Grigoriev I.V."/>
        </authorList>
    </citation>
    <scope>NUCLEOTIDE SEQUENCE [LARGE SCALE GENOMIC DNA]</scope>
    <source>
        <strain evidence="6">MUCL 33604</strain>
    </source>
</reference>
<dbReference type="STRING" id="933084.A0A067Q7V2"/>
<dbReference type="EMBL" id="KL197710">
    <property type="protein sequence ID" value="KDQ63034.1"/>
    <property type="molecule type" value="Genomic_DNA"/>
</dbReference>
<dbReference type="CDD" id="cd00403">
    <property type="entry name" value="Ribosomal_L1"/>
    <property type="match status" value="1"/>
</dbReference>
<dbReference type="FunFam" id="3.40.50.790:FF:000001">
    <property type="entry name" value="50S ribosomal protein L1"/>
    <property type="match status" value="1"/>
</dbReference>
<name>A0A067Q7V2_9AGAM</name>
<dbReference type="GO" id="GO:0003735">
    <property type="term" value="F:structural constituent of ribosome"/>
    <property type="evidence" value="ECO:0007669"/>
    <property type="project" value="TreeGrafter"/>
</dbReference>
<organism evidence="5 6">
    <name type="scientific">Jaapia argillacea MUCL 33604</name>
    <dbReference type="NCBI Taxonomy" id="933084"/>
    <lineage>
        <taxon>Eukaryota</taxon>
        <taxon>Fungi</taxon>
        <taxon>Dikarya</taxon>
        <taxon>Basidiomycota</taxon>
        <taxon>Agaricomycotina</taxon>
        <taxon>Agaricomycetes</taxon>
        <taxon>Agaricomycetidae</taxon>
        <taxon>Jaapiales</taxon>
        <taxon>Jaapiaceae</taxon>
        <taxon>Jaapia</taxon>
    </lineage>
</organism>
<dbReference type="PROSITE" id="PS01199">
    <property type="entry name" value="RIBOSOMAL_L1"/>
    <property type="match status" value="1"/>
</dbReference>
<dbReference type="InParanoid" id="A0A067Q7V2"/>
<dbReference type="InterPro" id="IPR028364">
    <property type="entry name" value="Ribosomal_uL1/biogenesis"/>
</dbReference>
<dbReference type="PANTHER" id="PTHR36427">
    <property type="entry name" value="54S RIBOSOMAL PROTEIN L1, MITOCHONDRIAL"/>
    <property type="match status" value="1"/>
</dbReference>
<evidence type="ECO:0000313" key="5">
    <source>
        <dbReference type="EMBL" id="KDQ63034.1"/>
    </source>
</evidence>
<keyword evidence="6" id="KW-1185">Reference proteome</keyword>
<dbReference type="InterPro" id="IPR023673">
    <property type="entry name" value="Ribosomal_uL1_CS"/>
</dbReference>
<evidence type="ECO:0000313" key="6">
    <source>
        <dbReference type="Proteomes" id="UP000027265"/>
    </source>
</evidence>